<comment type="caution">
    <text evidence="2">The sequence shown here is derived from an EMBL/GenBank/DDBJ whole genome shotgun (WGS) entry which is preliminary data.</text>
</comment>
<dbReference type="EMBL" id="CACVBM020001177">
    <property type="protein sequence ID" value="CAA7037555.1"/>
    <property type="molecule type" value="Genomic_DNA"/>
</dbReference>
<gene>
    <name evidence="2" type="ORF">MERR_LOCUS24790</name>
</gene>
<organism evidence="2 3">
    <name type="scientific">Microthlaspi erraticum</name>
    <dbReference type="NCBI Taxonomy" id="1685480"/>
    <lineage>
        <taxon>Eukaryota</taxon>
        <taxon>Viridiplantae</taxon>
        <taxon>Streptophyta</taxon>
        <taxon>Embryophyta</taxon>
        <taxon>Tracheophyta</taxon>
        <taxon>Spermatophyta</taxon>
        <taxon>Magnoliopsida</taxon>
        <taxon>eudicotyledons</taxon>
        <taxon>Gunneridae</taxon>
        <taxon>Pentapetalae</taxon>
        <taxon>rosids</taxon>
        <taxon>malvids</taxon>
        <taxon>Brassicales</taxon>
        <taxon>Brassicaceae</taxon>
        <taxon>Coluteocarpeae</taxon>
        <taxon>Microthlaspi</taxon>
    </lineage>
</organism>
<proteinExistence type="predicted"/>
<name>A0A6D2J9D0_9BRAS</name>
<dbReference type="Pfam" id="PF19273">
    <property type="entry name" value="Exportin-5"/>
    <property type="match status" value="1"/>
</dbReference>
<accession>A0A6D2J9D0</accession>
<dbReference type="OrthoDB" id="2215036at2759"/>
<protein>
    <recommendedName>
        <fullName evidence="1">Exportin-5 C-terminal domain-containing protein</fullName>
    </recommendedName>
</protein>
<evidence type="ECO:0000313" key="3">
    <source>
        <dbReference type="Proteomes" id="UP000467841"/>
    </source>
</evidence>
<dbReference type="Proteomes" id="UP000467841">
    <property type="component" value="Unassembled WGS sequence"/>
</dbReference>
<evidence type="ECO:0000313" key="2">
    <source>
        <dbReference type="EMBL" id="CAA7037555.1"/>
    </source>
</evidence>
<sequence>MKIQKGKAKGLIRLTRSGAILRSLQVGHLGYLKSVEKLSMLDFHERLILSRRLRKKRPSDTSGAEFDSAISRLFQSLTNVSREFLYRSASCAGVIDESDYEFVQSICESLVSLGSTNLQCIATDDGILALYLQQCIAVNWCI</sequence>
<reference evidence="2" key="1">
    <citation type="submission" date="2020-01" db="EMBL/GenBank/DDBJ databases">
        <authorList>
            <person name="Mishra B."/>
        </authorList>
    </citation>
    <scope>NUCLEOTIDE SEQUENCE [LARGE SCALE GENOMIC DNA]</scope>
</reference>
<dbReference type="AlphaFoldDB" id="A0A6D2J9D0"/>
<feature type="domain" description="Exportin-5 C-terminal" evidence="1">
    <location>
        <begin position="97"/>
        <end position="136"/>
    </location>
</feature>
<dbReference type="InterPro" id="IPR045478">
    <property type="entry name" value="Exportin-5_C"/>
</dbReference>
<evidence type="ECO:0000259" key="1">
    <source>
        <dbReference type="Pfam" id="PF19273"/>
    </source>
</evidence>
<keyword evidence="3" id="KW-1185">Reference proteome</keyword>